<proteinExistence type="predicted"/>
<protein>
    <submittedName>
        <fullName evidence="2">Uncharacterized protein</fullName>
    </submittedName>
</protein>
<dbReference type="Proteomes" id="UP000035947">
    <property type="component" value="Unassembled WGS sequence"/>
</dbReference>
<reference evidence="2 3" key="1">
    <citation type="submission" date="2015-01" db="EMBL/GenBank/DDBJ databases">
        <title>Genome sequencing of Methylobacterium platani JCM14648 type strain.</title>
        <authorList>
            <person name="Chaudhry V."/>
            <person name="Patil P.B."/>
        </authorList>
    </citation>
    <scope>NUCLEOTIDE SEQUENCE [LARGE SCALE GENOMIC DNA]</scope>
    <source>
        <strain evidence="2 3">JCM 14648</strain>
    </source>
</reference>
<accession>A0ABR5GRX5</accession>
<gene>
    <name evidence="2" type="ORF">SQ03_25815</name>
</gene>
<evidence type="ECO:0000313" key="3">
    <source>
        <dbReference type="Proteomes" id="UP000035947"/>
    </source>
</evidence>
<organism evidence="2 3">
    <name type="scientific">Methylobacterium platani JCM 14648</name>
    <dbReference type="NCBI Taxonomy" id="1295136"/>
    <lineage>
        <taxon>Bacteria</taxon>
        <taxon>Pseudomonadati</taxon>
        <taxon>Pseudomonadota</taxon>
        <taxon>Alphaproteobacteria</taxon>
        <taxon>Hyphomicrobiales</taxon>
        <taxon>Methylobacteriaceae</taxon>
        <taxon>Methylobacterium</taxon>
    </lineage>
</organism>
<name>A0ABR5GRX5_9HYPH</name>
<keyword evidence="3" id="KW-1185">Reference proteome</keyword>
<evidence type="ECO:0000256" key="1">
    <source>
        <dbReference type="SAM" id="MobiDB-lite"/>
    </source>
</evidence>
<comment type="caution">
    <text evidence="2">The sequence shown here is derived from an EMBL/GenBank/DDBJ whole genome shotgun (WGS) entry which is preliminary data.</text>
</comment>
<feature type="region of interest" description="Disordered" evidence="1">
    <location>
        <begin position="1"/>
        <end position="30"/>
    </location>
</feature>
<sequence length="76" mass="8344">MACAAPGMPNGRCYRHGGASTGAKTPEGRERAARANWKHGRYTARAIALRRMIAKAGRDLEEMIRATEALMDSRQN</sequence>
<dbReference type="InterPro" id="IPR047675">
    <property type="entry name" value="Putative_zinc-bd"/>
</dbReference>
<dbReference type="NCBIfam" id="NF041373">
    <property type="entry name" value="HGG_STG"/>
    <property type="match status" value="1"/>
</dbReference>
<dbReference type="EMBL" id="JXOD01000279">
    <property type="protein sequence ID" value="KMO11906.1"/>
    <property type="molecule type" value="Genomic_DNA"/>
</dbReference>
<evidence type="ECO:0000313" key="2">
    <source>
        <dbReference type="EMBL" id="KMO11906.1"/>
    </source>
</evidence>